<dbReference type="InterPro" id="IPR029058">
    <property type="entry name" value="AB_hydrolase_fold"/>
</dbReference>
<evidence type="ECO:0000313" key="2">
    <source>
        <dbReference type="Proteomes" id="UP000766246"/>
    </source>
</evidence>
<reference evidence="1" key="1">
    <citation type="submission" date="2019-04" db="EMBL/GenBank/DDBJ databases">
        <title>Evolution of Biomass-Degrading Anaerobic Consortia Revealed by Metagenomics.</title>
        <authorList>
            <person name="Peng X."/>
        </authorList>
    </citation>
    <scope>NUCLEOTIDE SEQUENCE</scope>
    <source>
        <strain evidence="1">SIG311</strain>
    </source>
</reference>
<keyword evidence="1" id="KW-0378">Hydrolase</keyword>
<proteinExistence type="predicted"/>
<gene>
    <name evidence="1" type="ORF">E7272_08225</name>
</gene>
<dbReference type="GO" id="GO:0016787">
    <property type="term" value="F:hydrolase activity"/>
    <property type="evidence" value="ECO:0007669"/>
    <property type="project" value="UniProtKB-KW"/>
</dbReference>
<dbReference type="EMBL" id="SVER01000019">
    <property type="protein sequence ID" value="MBE5919816.1"/>
    <property type="molecule type" value="Genomic_DNA"/>
</dbReference>
<protein>
    <submittedName>
        <fullName evidence="1">Alpha/beta hydrolase</fullName>
    </submittedName>
</protein>
<dbReference type="AlphaFoldDB" id="A0A927YQV1"/>
<evidence type="ECO:0000313" key="1">
    <source>
        <dbReference type="EMBL" id="MBE5919816.1"/>
    </source>
</evidence>
<name>A0A927YQV1_9FIRM</name>
<accession>A0A927YQV1</accession>
<organism evidence="1 2">
    <name type="scientific">Pseudobutyrivibrio ruminis</name>
    <dbReference type="NCBI Taxonomy" id="46206"/>
    <lineage>
        <taxon>Bacteria</taxon>
        <taxon>Bacillati</taxon>
        <taxon>Bacillota</taxon>
        <taxon>Clostridia</taxon>
        <taxon>Lachnospirales</taxon>
        <taxon>Lachnospiraceae</taxon>
        <taxon>Pseudobutyrivibrio</taxon>
    </lineage>
</organism>
<comment type="caution">
    <text evidence="1">The sequence shown here is derived from an EMBL/GenBank/DDBJ whole genome shotgun (WGS) entry which is preliminary data.</text>
</comment>
<sequence length="185" mass="20806">MNKKLAVIFPGIGYHTDKPLLYYSKKLAKAKDYEVVEIKYDLPEPGSVIKADEEKRMEAFDNAFEQVTEQLKDIVFADYEKIVFIGKSIGSALAARYNMTYELEADQIILTPIETTFAYINPCEGFVFHGDADPLCDTDMCIQLCDELSLTYVVIPEANHSLETGEVSTDIENLGKVISMVDKLL</sequence>
<dbReference type="Proteomes" id="UP000766246">
    <property type="component" value="Unassembled WGS sequence"/>
</dbReference>
<dbReference type="SUPFAM" id="SSF53474">
    <property type="entry name" value="alpha/beta-Hydrolases"/>
    <property type="match status" value="1"/>
</dbReference>
<dbReference type="Gene3D" id="3.40.50.1820">
    <property type="entry name" value="alpha/beta hydrolase"/>
    <property type="match status" value="1"/>
</dbReference>